<comment type="caution">
    <text evidence="6">The sequence shown here is derived from an EMBL/GenBank/DDBJ whole genome shotgun (WGS) entry which is preliminary data.</text>
</comment>
<evidence type="ECO:0000256" key="2">
    <source>
        <dbReference type="ARBA" id="ARBA00022729"/>
    </source>
</evidence>
<dbReference type="EC" id="3.2.1.55" evidence="6"/>
<evidence type="ECO:0000313" key="6">
    <source>
        <dbReference type="EMBL" id="ODM04299.1"/>
    </source>
</evidence>
<dbReference type="PATRIC" id="fig|1432052.4.peg.5674"/>
<dbReference type="PANTHER" id="PTHR43817:SF1">
    <property type="entry name" value="HYDROLASE, FAMILY 43, PUTATIVE (AFU_ORTHOLOGUE AFUA_3G01660)-RELATED"/>
    <property type="match status" value="1"/>
</dbReference>
<dbReference type="Gene3D" id="2.115.10.20">
    <property type="entry name" value="Glycosyl hydrolase domain, family 43"/>
    <property type="match status" value="2"/>
</dbReference>
<dbReference type="GO" id="GO:0005975">
    <property type="term" value="P:carbohydrate metabolic process"/>
    <property type="evidence" value="ECO:0007669"/>
    <property type="project" value="InterPro"/>
</dbReference>
<protein>
    <submittedName>
        <fullName evidence="6">Extracellular exo-alpha-(1-&gt;5)-L-arabinofuranosidase</fullName>
        <ecNumber evidence="6">3.2.1.55</ecNumber>
    </submittedName>
</protein>
<dbReference type="CDD" id="cd18818">
    <property type="entry name" value="GH43_GbtXyl43B-like"/>
    <property type="match status" value="1"/>
</dbReference>
<evidence type="ECO:0000313" key="7">
    <source>
        <dbReference type="Proteomes" id="UP000094067"/>
    </source>
</evidence>
<dbReference type="PANTHER" id="PTHR43817">
    <property type="entry name" value="GLYCOSYL HYDROLASE"/>
    <property type="match status" value="1"/>
</dbReference>
<dbReference type="InterPro" id="IPR006710">
    <property type="entry name" value="Glyco_hydro_43"/>
</dbReference>
<dbReference type="EMBL" id="MCGH01000003">
    <property type="protein sequence ID" value="ODM04299.1"/>
    <property type="molecule type" value="Genomic_DNA"/>
</dbReference>
<dbReference type="InterPro" id="IPR023296">
    <property type="entry name" value="Glyco_hydro_beta-prop_sf"/>
</dbReference>
<name>A0A1E3A6P7_9FIRM</name>
<keyword evidence="4 5" id="KW-0326">Glycosidase</keyword>
<evidence type="ECO:0000256" key="1">
    <source>
        <dbReference type="ARBA" id="ARBA00009865"/>
    </source>
</evidence>
<reference evidence="6 7" key="1">
    <citation type="submission" date="2016-07" db="EMBL/GenBank/DDBJ databases">
        <title>Characterization of isolates of Eisenbergiella tayi derived from blood cultures, using whole genome sequencing.</title>
        <authorList>
            <person name="Burdz T."/>
            <person name="Wiebe D."/>
            <person name="Huynh C."/>
            <person name="Bernard K."/>
        </authorList>
    </citation>
    <scope>NUCLEOTIDE SEQUENCE [LARGE SCALE GENOMIC DNA]</scope>
    <source>
        <strain evidence="6 7">NML 110608</strain>
    </source>
</reference>
<comment type="similarity">
    <text evidence="1 5">Belongs to the glycosyl hydrolase 43 family.</text>
</comment>
<keyword evidence="3 5" id="KW-0378">Hydrolase</keyword>
<dbReference type="Proteomes" id="UP000094067">
    <property type="component" value="Unassembled WGS sequence"/>
</dbReference>
<sequence>MEITGSKKPSIMVYTRQPDAGLYPGGLARSIHFAWSNDGKKYQPLNKNYGILFAEGTIGTDNTIHTKGVEHPWIFSLFGGGYGIMAVRVNEDGSLDQESTGKVLFWTTKDFINFCFQGLLDLKGNTDVKKICCKCDTLENQYIIEWEAADGGIYYNRMICDDLRWNVSKPVSITEFEFEKNNVCMEQSLAEYPEGAIIGNSAELDITLHRQVKREKKEYLFPLMKGYGDPVIFQWNGKYYFTATNDNKNAIGLYVKEAEDLNTLFSEDVESHLILGVDEENEFIQTFWAPEFHIIGGNIYILFAVSGKKWGPQCHMMKLKKDGNILDAQDWERPAKVQKKNGEWLSTDGITLDMTYLEAGGDSYVVWSYRQNIGTPLDTGSMLYIAKADIVRPWKLASDPVLLSRPLLGWENVDGTINNEGPFAYVTDDKVYLTYSGGASDSYTYAVGLLTARTGSDLLDISVWSKRSTPVLSFYSLEGVYGPGHSSFFKDHEGNLMIAFHGETGMGRLPRCIGIGRVHFGNNGEPLL</sequence>
<dbReference type="GO" id="GO:0046556">
    <property type="term" value="F:alpha-L-arabinofuranosidase activity"/>
    <property type="evidence" value="ECO:0007669"/>
    <property type="project" value="UniProtKB-EC"/>
</dbReference>
<evidence type="ECO:0000256" key="4">
    <source>
        <dbReference type="ARBA" id="ARBA00023295"/>
    </source>
</evidence>
<proteinExistence type="inferred from homology"/>
<keyword evidence="2" id="KW-0732">Signal</keyword>
<dbReference type="SUPFAM" id="SSF75005">
    <property type="entry name" value="Arabinanase/levansucrase/invertase"/>
    <property type="match status" value="2"/>
</dbReference>
<accession>A0A1E3A6P7</accession>
<dbReference type="AlphaFoldDB" id="A0A1E3A6P7"/>
<evidence type="ECO:0000256" key="3">
    <source>
        <dbReference type="ARBA" id="ARBA00022801"/>
    </source>
</evidence>
<gene>
    <name evidence="6" type="ORF">BEI61_05103</name>
</gene>
<dbReference type="Pfam" id="PF04616">
    <property type="entry name" value="Glyco_hydro_43"/>
    <property type="match status" value="1"/>
</dbReference>
<organism evidence="6 7">
    <name type="scientific">Eisenbergiella tayi</name>
    <dbReference type="NCBI Taxonomy" id="1432052"/>
    <lineage>
        <taxon>Bacteria</taxon>
        <taxon>Bacillati</taxon>
        <taxon>Bacillota</taxon>
        <taxon>Clostridia</taxon>
        <taxon>Lachnospirales</taxon>
        <taxon>Lachnospiraceae</taxon>
        <taxon>Eisenbergiella</taxon>
    </lineage>
</organism>
<evidence type="ECO:0000256" key="5">
    <source>
        <dbReference type="RuleBase" id="RU361187"/>
    </source>
</evidence>